<dbReference type="EMBL" id="PDJD01000001">
    <property type="protein sequence ID" value="PFG20605.1"/>
    <property type="molecule type" value="Genomic_DNA"/>
</dbReference>
<keyword evidence="1" id="KW-0472">Membrane</keyword>
<evidence type="ECO:0000256" key="1">
    <source>
        <dbReference type="SAM" id="Phobius"/>
    </source>
</evidence>
<evidence type="ECO:0000313" key="3">
    <source>
        <dbReference type="Proteomes" id="UP000224915"/>
    </source>
</evidence>
<keyword evidence="3" id="KW-1185">Reference proteome</keyword>
<dbReference type="RefSeq" id="WP_169925946.1">
    <property type="nucleotide sequence ID" value="NZ_PDJD01000001.1"/>
</dbReference>
<gene>
    <name evidence="2" type="ORF">ATL40_2212</name>
</gene>
<name>A0A2A9D2Y3_9MICO</name>
<keyword evidence="1" id="KW-0812">Transmembrane</keyword>
<proteinExistence type="predicted"/>
<dbReference type="AlphaFoldDB" id="A0A2A9D2Y3"/>
<organism evidence="2 3">
    <name type="scientific">Serinibacter salmoneus</name>
    <dbReference type="NCBI Taxonomy" id="556530"/>
    <lineage>
        <taxon>Bacteria</taxon>
        <taxon>Bacillati</taxon>
        <taxon>Actinomycetota</taxon>
        <taxon>Actinomycetes</taxon>
        <taxon>Micrococcales</taxon>
        <taxon>Beutenbergiaceae</taxon>
        <taxon>Serinibacter</taxon>
    </lineage>
</organism>
<keyword evidence="1" id="KW-1133">Transmembrane helix</keyword>
<reference evidence="2 3" key="1">
    <citation type="submission" date="2017-10" db="EMBL/GenBank/DDBJ databases">
        <title>Sequencing the genomes of 1000 actinobacteria strains.</title>
        <authorList>
            <person name="Klenk H.-P."/>
        </authorList>
    </citation>
    <scope>NUCLEOTIDE SEQUENCE [LARGE SCALE GENOMIC DNA]</scope>
    <source>
        <strain evidence="2 3">DSM 21801</strain>
    </source>
</reference>
<dbReference type="Proteomes" id="UP000224915">
    <property type="component" value="Unassembled WGS sequence"/>
</dbReference>
<accession>A0A2A9D2Y3</accession>
<comment type="caution">
    <text evidence="2">The sequence shown here is derived from an EMBL/GenBank/DDBJ whole genome shotgun (WGS) entry which is preliminary data.</text>
</comment>
<sequence length="51" mass="5894">MSDLWANIGALIPSLAVLAVFVVVVRAMILADRRERRARKREDDAWKRDRS</sequence>
<feature type="transmembrane region" description="Helical" evidence="1">
    <location>
        <begin position="6"/>
        <end position="31"/>
    </location>
</feature>
<evidence type="ECO:0000313" key="2">
    <source>
        <dbReference type="EMBL" id="PFG20605.1"/>
    </source>
</evidence>
<protein>
    <submittedName>
        <fullName evidence="2">Uncharacterized protein</fullName>
    </submittedName>
</protein>